<proteinExistence type="predicted"/>
<accession>A0A430FMF9</accession>
<dbReference type="RefSeq" id="WP_241216907.1">
    <property type="nucleotide sequence ID" value="NZ_QXGL01000001.1"/>
</dbReference>
<dbReference type="AlphaFoldDB" id="A0A430FMF9"/>
<keyword evidence="2" id="KW-1185">Reference proteome</keyword>
<sequence length="610" mass="68040">MTLDGQYKDYSPIETDTLPAKFFGCFKLLDLTFTPANDFTIIRTLTGHNLELVCDGEGKNKSPVVDAGYQKAIWELREHHLRYCPSQDRLWRRDVDDTDHPGDRLILNSWHPIKSIEDEYGIGANANSSKRNPNMSAAILREAKRAQWFPQVERGLRVDPCVWIRVNGKLMEYRGENDIAVTQTLPPTGMGNAAVQQAWNIARWLTNDESSARNLIRLFATPWLEPFKQLSYVLSGHGGDGKTLIMRQAVMGVLGSERVFPGFSVAQYCSGGGYTLNRESMNDAMDGKAFAYDDEACEVIESMLPSLRALSTGSEMQARVTGGKYRTVSPTATMVILTNMAFADSSEKSDRRRFVKIDMHPAVGRSYDEYHAIETFCKRHPAAFYAASARLWVESDVPDLVNLSPARQISDEAYWLITSILENEERYGQPVVSRQDYRDEFHAALPDSLLDLLGLKNSTSTALPGGQQRVARVADRARFDVYANALDSDVEAPDEEASMEVNALAMPGVDSLQLLDVADSCRQNAQLIEGLCMGQVGFAPCEGKVKKDGVVDEKVSLSWKRLNADLEHRSTSDTVRLDQARYCVPLLGRTFVIDCDAPKQEGQPHGFQVL</sequence>
<dbReference type="Proteomes" id="UP000287533">
    <property type="component" value="Unassembled WGS sequence"/>
</dbReference>
<reference evidence="1 2" key="1">
    <citation type="submission" date="2018-09" db="EMBL/GenBank/DDBJ databases">
        <title>Characterization of the phylogenetic diversity of five novel species belonging to the genus Bifidobacterium.</title>
        <authorList>
            <person name="Lugli G.A."/>
            <person name="Duranti S."/>
            <person name="Milani C."/>
        </authorList>
    </citation>
    <scope>NUCLEOTIDE SEQUENCE [LARGE SCALE GENOMIC DNA]</scope>
    <source>
        <strain evidence="1 2">2034B</strain>
    </source>
</reference>
<name>A0A430FMF9_9BIFI</name>
<evidence type="ECO:0000313" key="1">
    <source>
        <dbReference type="EMBL" id="RSX53960.1"/>
    </source>
</evidence>
<dbReference type="EMBL" id="QXGL01000001">
    <property type="protein sequence ID" value="RSX53960.1"/>
    <property type="molecule type" value="Genomic_DNA"/>
</dbReference>
<organism evidence="1 2">
    <name type="scientific">Bifidobacterium goeldii</name>
    <dbReference type="NCBI Taxonomy" id="2306975"/>
    <lineage>
        <taxon>Bacteria</taxon>
        <taxon>Bacillati</taxon>
        <taxon>Actinomycetota</taxon>
        <taxon>Actinomycetes</taxon>
        <taxon>Bifidobacteriales</taxon>
        <taxon>Bifidobacteriaceae</taxon>
        <taxon>Bifidobacterium</taxon>
    </lineage>
</organism>
<evidence type="ECO:0000313" key="2">
    <source>
        <dbReference type="Proteomes" id="UP000287533"/>
    </source>
</evidence>
<comment type="caution">
    <text evidence="1">The sequence shown here is derived from an EMBL/GenBank/DDBJ whole genome shotgun (WGS) entry which is preliminary data.</text>
</comment>
<gene>
    <name evidence="1" type="ORF">D2E25_0266</name>
</gene>
<protein>
    <submittedName>
        <fullName evidence="1">DNA primase</fullName>
    </submittedName>
</protein>